<dbReference type="SUPFAM" id="SSF56112">
    <property type="entry name" value="Protein kinase-like (PK-like)"/>
    <property type="match status" value="1"/>
</dbReference>
<dbReference type="Gene3D" id="1.10.510.10">
    <property type="entry name" value="Transferase(Phosphotransferase) domain 1"/>
    <property type="match status" value="1"/>
</dbReference>
<evidence type="ECO:0008006" key="3">
    <source>
        <dbReference type="Google" id="ProtNLM"/>
    </source>
</evidence>
<name>A0A5K7YZF9_9BACT</name>
<accession>A0A5K7YZF9</accession>
<proteinExistence type="predicted"/>
<dbReference type="KEGG" id="dalk:DSCA_64910"/>
<dbReference type="InterPro" id="IPR011009">
    <property type="entry name" value="Kinase-like_dom_sf"/>
</dbReference>
<evidence type="ECO:0000313" key="2">
    <source>
        <dbReference type="Proteomes" id="UP000427906"/>
    </source>
</evidence>
<evidence type="ECO:0000313" key="1">
    <source>
        <dbReference type="EMBL" id="BBO72561.1"/>
    </source>
</evidence>
<dbReference type="EMBL" id="AP021874">
    <property type="protein sequence ID" value="BBO72561.1"/>
    <property type="molecule type" value="Genomic_DNA"/>
</dbReference>
<reference evidence="1 2" key="1">
    <citation type="submission" date="2019-11" db="EMBL/GenBank/DDBJ databases">
        <title>Comparative genomics of hydrocarbon-degrading Desulfosarcina strains.</title>
        <authorList>
            <person name="Watanabe M."/>
            <person name="Kojima H."/>
            <person name="Fukui M."/>
        </authorList>
    </citation>
    <scope>NUCLEOTIDE SEQUENCE [LARGE SCALE GENOMIC DNA]</scope>
    <source>
        <strain evidence="1 2">PL12</strain>
    </source>
</reference>
<sequence length="232" mass="27728">MATEYSEHTFSRLVRCRRDRLSETMHNLLNDPDRFLGGDDCHIIQDNFKSKLGLIHVDGTDLVIKYHNYKDWLHRFRRYFRPTRASKNWYYSKLLLNEGIWVPEPVACIETRIGPLRGKSYFIYNYVKGTNGEDYFLEHRKDPQRTALGMELVVNLLRRFKELGLIHGDIRMSNLIFKNDRICLLDLDDIKPMVWFHARRVKNRDIRGLRKDIGYNIPEELQEPFLRRLASL</sequence>
<dbReference type="Proteomes" id="UP000427906">
    <property type="component" value="Chromosome"/>
</dbReference>
<dbReference type="RefSeq" id="WP_155320243.1">
    <property type="nucleotide sequence ID" value="NZ_AP021874.1"/>
</dbReference>
<gene>
    <name evidence="1" type="ORF">DSCA_64910</name>
</gene>
<dbReference type="Pfam" id="PF06293">
    <property type="entry name" value="Kdo"/>
    <property type="match status" value="1"/>
</dbReference>
<dbReference type="OrthoDB" id="8532943at2"/>
<dbReference type="AlphaFoldDB" id="A0A5K7YZF9"/>
<protein>
    <recommendedName>
        <fullName evidence="3">Protein kinase domain-containing protein</fullName>
    </recommendedName>
</protein>
<organism evidence="1 2">
    <name type="scientific">Desulfosarcina alkanivorans</name>
    <dbReference type="NCBI Taxonomy" id="571177"/>
    <lineage>
        <taxon>Bacteria</taxon>
        <taxon>Pseudomonadati</taxon>
        <taxon>Thermodesulfobacteriota</taxon>
        <taxon>Desulfobacteria</taxon>
        <taxon>Desulfobacterales</taxon>
        <taxon>Desulfosarcinaceae</taxon>
        <taxon>Desulfosarcina</taxon>
    </lineage>
</organism>
<keyword evidence="2" id="KW-1185">Reference proteome</keyword>